<evidence type="ECO:0000313" key="2">
    <source>
        <dbReference type="Proteomes" id="UP000814140"/>
    </source>
</evidence>
<dbReference type="EMBL" id="MU277190">
    <property type="protein sequence ID" value="KAI0067445.1"/>
    <property type="molecule type" value="Genomic_DNA"/>
</dbReference>
<evidence type="ECO:0000313" key="1">
    <source>
        <dbReference type="EMBL" id="KAI0067445.1"/>
    </source>
</evidence>
<dbReference type="Proteomes" id="UP000814140">
    <property type="component" value="Unassembled WGS sequence"/>
</dbReference>
<gene>
    <name evidence="1" type="ORF">BV25DRAFT_1100386</name>
</gene>
<sequence>MSNTAPIDLELERSLYVGNFFRGILYGLEVYTFFTSVYCLWGRPSSYTKDRRLYVGYGAVLLCLVTIAVTTDALWGQYMWIDHRNDVGGPLGYFGVSGSSWFNVFGSSADATANVLGDGLLLYRCYMIWGSRLWVIAFPALIYLASTVLVIITVVESALPNAFLLNGSAANFGVPWVACSVSLNIIVTGMICGRLLYMRHLTRTVMTPEMAYMYTSIIAILIESAMPFSIVGIGLVITYAQNNPTSTAFAYVWGMFCSLSPQMIILRVAMGRGWSRDTAAQLSHSINFATMPPQAEKSSSTEGQSGEDAFRERSTVLGSSAFAQGSNGSIKKEKNGFDSPELAISMV</sequence>
<name>A0ACB8TGB4_9AGAM</name>
<accession>A0ACB8TGB4</accession>
<comment type="caution">
    <text evidence="1">The sequence shown here is derived from an EMBL/GenBank/DDBJ whole genome shotgun (WGS) entry which is preliminary data.</text>
</comment>
<keyword evidence="2" id="KW-1185">Reference proteome</keyword>
<proteinExistence type="predicted"/>
<reference evidence="1" key="1">
    <citation type="submission" date="2021-03" db="EMBL/GenBank/DDBJ databases">
        <authorList>
            <consortium name="DOE Joint Genome Institute"/>
            <person name="Ahrendt S."/>
            <person name="Looney B.P."/>
            <person name="Miyauchi S."/>
            <person name="Morin E."/>
            <person name="Drula E."/>
            <person name="Courty P.E."/>
            <person name="Chicoki N."/>
            <person name="Fauchery L."/>
            <person name="Kohler A."/>
            <person name="Kuo A."/>
            <person name="Labutti K."/>
            <person name="Pangilinan J."/>
            <person name="Lipzen A."/>
            <person name="Riley R."/>
            <person name="Andreopoulos W."/>
            <person name="He G."/>
            <person name="Johnson J."/>
            <person name="Barry K.W."/>
            <person name="Grigoriev I.V."/>
            <person name="Nagy L."/>
            <person name="Hibbett D."/>
            <person name="Henrissat B."/>
            <person name="Matheny P.B."/>
            <person name="Labbe J."/>
            <person name="Martin F."/>
        </authorList>
    </citation>
    <scope>NUCLEOTIDE SEQUENCE</scope>
    <source>
        <strain evidence="1">HHB10654</strain>
    </source>
</reference>
<reference evidence="1" key="2">
    <citation type="journal article" date="2022" name="New Phytol.">
        <title>Evolutionary transition to the ectomycorrhizal habit in the genomes of a hyperdiverse lineage of mushroom-forming fungi.</title>
        <authorList>
            <person name="Looney B."/>
            <person name="Miyauchi S."/>
            <person name="Morin E."/>
            <person name="Drula E."/>
            <person name="Courty P.E."/>
            <person name="Kohler A."/>
            <person name="Kuo A."/>
            <person name="LaButti K."/>
            <person name="Pangilinan J."/>
            <person name="Lipzen A."/>
            <person name="Riley R."/>
            <person name="Andreopoulos W."/>
            <person name="He G."/>
            <person name="Johnson J."/>
            <person name="Nolan M."/>
            <person name="Tritt A."/>
            <person name="Barry K.W."/>
            <person name="Grigoriev I.V."/>
            <person name="Nagy L.G."/>
            <person name="Hibbett D."/>
            <person name="Henrissat B."/>
            <person name="Matheny P.B."/>
            <person name="Labbe J."/>
            <person name="Martin F.M."/>
        </authorList>
    </citation>
    <scope>NUCLEOTIDE SEQUENCE</scope>
    <source>
        <strain evidence="1">HHB10654</strain>
    </source>
</reference>
<organism evidence="1 2">
    <name type="scientific">Artomyces pyxidatus</name>
    <dbReference type="NCBI Taxonomy" id="48021"/>
    <lineage>
        <taxon>Eukaryota</taxon>
        <taxon>Fungi</taxon>
        <taxon>Dikarya</taxon>
        <taxon>Basidiomycota</taxon>
        <taxon>Agaricomycotina</taxon>
        <taxon>Agaricomycetes</taxon>
        <taxon>Russulales</taxon>
        <taxon>Auriscalpiaceae</taxon>
        <taxon>Artomyces</taxon>
    </lineage>
</organism>
<protein>
    <submittedName>
        <fullName evidence="1">Uncharacterized protein</fullName>
    </submittedName>
</protein>